<feature type="compositionally biased region" description="Low complexity" evidence="10">
    <location>
        <begin position="384"/>
        <end position="400"/>
    </location>
</feature>
<dbReference type="GO" id="GO:0005634">
    <property type="term" value="C:nucleus"/>
    <property type="evidence" value="ECO:0007669"/>
    <property type="project" value="TreeGrafter"/>
</dbReference>
<organism evidence="12 13">
    <name type="scientific">Heterostelium pallidum (strain ATCC 26659 / Pp 5 / PN500)</name>
    <name type="common">Cellular slime mold</name>
    <name type="synonym">Polysphondylium pallidum</name>
    <dbReference type="NCBI Taxonomy" id="670386"/>
    <lineage>
        <taxon>Eukaryota</taxon>
        <taxon>Amoebozoa</taxon>
        <taxon>Evosea</taxon>
        <taxon>Eumycetozoa</taxon>
        <taxon>Dictyostelia</taxon>
        <taxon>Acytosteliales</taxon>
        <taxon>Acytosteliaceae</taxon>
        <taxon>Heterostelium</taxon>
    </lineage>
</organism>
<feature type="binding site" evidence="8">
    <location>
        <position position="537"/>
    </location>
    <ligand>
        <name>ATP</name>
        <dbReference type="ChEBI" id="CHEBI:30616"/>
    </ligand>
</feature>
<dbReference type="PANTHER" id="PTHR11042">
    <property type="entry name" value="EUKARYOTIC TRANSLATION INITIATION FACTOR 2-ALPHA KINASE EIF2-ALPHA KINASE -RELATED"/>
    <property type="match status" value="1"/>
</dbReference>
<comment type="caution">
    <text evidence="12">The sequence shown here is derived from an EMBL/GenBank/DDBJ whole genome shotgun (WGS) entry which is preliminary data.</text>
</comment>
<feature type="domain" description="Protein kinase" evidence="11">
    <location>
        <begin position="507"/>
        <end position="800"/>
    </location>
</feature>
<dbReference type="RefSeq" id="XP_020426840.1">
    <property type="nucleotide sequence ID" value="XM_020582285.1"/>
</dbReference>
<feature type="region of interest" description="Disordered" evidence="10">
    <location>
        <begin position="444"/>
        <end position="470"/>
    </location>
</feature>
<gene>
    <name evidence="12" type="ORF">PPL_11535</name>
</gene>
<keyword evidence="9" id="KW-0175">Coiled coil</keyword>
<feature type="region of interest" description="Disordered" evidence="10">
    <location>
        <begin position="21"/>
        <end position="49"/>
    </location>
</feature>
<feature type="compositionally biased region" description="Polar residues" evidence="10">
    <location>
        <begin position="299"/>
        <end position="319"/>
    </location>
</feature>
<dbReference type="PANTHER" id="PTHR11042:SF185">
    <property type="entry name" value="WEE1-LIKE PROTEIN KINASE"/>
    <property type="match status" value="1"/>
</dbReference>
<dbReference type="InterPro" id="IPR017441">
    <property type="entry name" value="Protein_kinase_ATP_BS"/>
</dbReference>
<feature type="compositionally biased region" description="Low complexity" evidence="10">
    <location>
        <begin position="86"/>
        <end position="105"/>
    </location>
</feature>
<evidence type="ECO:0000256" key="4">
    <source>
        <dbReference type="ARBA" id="ARBA00022840"/>
    </source>
</evidence>
<evidence type="ECO:0000256" key="1">
    <source>
        <dbReference type="ARBA" id="ARBA00022679"/>
    </source>
</evidence>
<keyword evidence="2 8" id="KW-0547">Nucleotide-binding</keyword>
<reference evidence="12 13" key="1">
    <citation type="journal article" date="2011" name="Genome Res.">
        <title>Phylogeny-wide analysis of social amoeba genomes highlights ancient origins for complex intercellular communication.</title>
        <authorList>
            <person name="Heidel A.J."/>
            <person name="Lawal H.M."/>
            <person name="Felder M."/>
            <person name="Schilde C."/>
            <person name="Helps N.R."/>
            <person name="Tunggal B."/>
            <person name="Rivero F."/>
            <person name="John U."/>
            <person name="Schleicher M."/>
            <person name="Eichinger L."/>
            <person name="Platzer M."/>
            <person name="Noegel A.A."/>
            <person name="Schaap P."/>
            <person name="Gloeckner G."/>
        </authorList>
    </citation>
    <scope>NUCLEOTIDE SEQUENCE [LARGE SCALE GENOMIC DNA]</scope>
    <source>
        <strain evidence="13">ATCC 26659 / Pp 5 / PN500</strain>
    </source>
</reference>
<dbReference type="FunCoup" id="D3BV64">
    <property type="interactions" value="506"/>
</dbReference>
<evidence type="ECO:0000256" key="10">
    <source>
        <dbReference type="SAM" id="MobiDB-lite"/>
    </source>
</evidence>
<keyword evidence="1" id="KW-0808">Transferase</keyword>
<dbReference type="Gene3D" id="1.10.510.10">
    <property type="entry name" value="Transferase(Phosphotransferase) domain 1"/>
    <property type="match status" value="1"/>
</dbReference>
<dbReference type="GO" id="GO:0004674">
    <property type="term" value="F:protein serine/threonine kinase activity"/>
    <property type="evidence" value="ECO:0007669"/>
    <property type="project" value="UniProtKB-EC"/>
</dbReference>
<comment type="catalytic activity">
    <reaction evidence="6">
        <text>L-threonyl-[protein] + ATP = O-phospho-L-threonyl-[protein] + ADP + H(+)</text>
        <dbReference type="Rhea" id="RHEA:46608"/>
        <dbReference type="Rhea" id="RHEA-COMP:11060"/>
        <dbReference type="Rhea" id="RHEA-COMP:11605"/>
        <dbReference type="ChEBI" id="CHEBI:15378"/>
        <dbReference type="ChEBI" id="CHEBI:30013"/>
        <dbReference type="ChEBI" id="CHEBI:30616"/>
        <dbReference type="ChEBI" id="CHEBI:61977"/>
        <dbReference type="ChEBI" id="CHEBI:456216"/>
        <dbReference type="EC" id="2.7.11.1"/>
    </reaction>
</comment>
<dbReference type="Gene3D" id="3.30.200.20">
    <property type="entry name" value="Phosphorylase Kinase, domain 1"/>
    <property type="match status" value="1"/>
</dbReference>
<evidence type="ECO:0000313" key="12">
    <source>
        <dbReference type="EMBL" id="EFA74706.1"/>
    </source>
</evidence>
<protein>
    <recommendedName>
        <fullName evidence="11">Protein kinase domain-containing protein</fullName>
    </recommendedName>
</protein>
<feature type="compositionally biased region" description="Polar residues" evidence="10">
    <location>
        <begin position="226"/>
        <end position="237"/>
    </location>
</feature>
<evidence type="ECO:0000256" key="9">
    <source>
        <dbReference type="SAM" id="Coils"/>
    </source>
</evidence>
<feature type="compositionally biased region" description="Pro residues" evidence="10">
    <location>
        <begin position="341"/>
        <end position="351"/>
    </location>
</feature>
<feature type="region of interest" description="Disordered" evidence="10">
    <location>
        <begin position="154"/>
        <end position="319"/>
    </location>
</feature>
<sequence length="894" mass="99671">MQAFTVDEHYVQNHRKRTTIHNDSDSELMEDDTCLSSSGSGSGGTANQMDDLMFPVESITPCVTPPMSAAKPLTPTINGSGGGNSGFSKQQSFSLSSNNNSFTLSNPPPPPTMGVSSSFPKSIPLNFSDGSPSFSSSHGHARKGRRLFFEETSPTMSSANNNNNIINSHNNNGQQSSDEPVFKVPGSSARVLNFSNGSSSAGSSSNNSSGCNSGSSSNSNSGNFNQYQHSQSVSSSIAMPHPFNLSSSHQHHHQYPSQPKLYSQQQQHQQNMIYGNSGSSPSSPLLSSSLPTSPVSWSFNDNNSNTMRPPPNKSFTFSYGETKNRIKPDQKAFNYDSFSPSPSPSPPPTPTPKSVNRQLEKSRAILSNPIKPYDPTDPLDYIPSNNNNNNNNSNNNSNTNGIFINTQVGHVKRQRSTSMSSPINTPTNINPFISNENFQAMLPKKPNQPPNNSINNSIDNNSINNNNNSNNNFVDIDNSIDMNNTVDIVNNNSNNNENINSLYKTTFDQISLIGEGSFGLVYKCRHRTDGCLYAVKKTKKQMKGLSSRTFVMREVYGLSAIRDHSNIVRYYNAWEEDFHIFIQMEYCGGGNLYQWVTNHLIQSEVVLLNVAKQVLNGLIHIHSLGLVHLDVKPENIYIQKSYSNGINSNNKNCNCNHINCINRNNNNSNNNNDNVNNNNNNNNDNVIYKLGDLGLLNEATDSNYFSEGDSRYLSRELLHDDMRALKKSDIFSLGCTLYELARCKPLPTGGSEWNSIRDGKLIETKDYSPDFWSLLRLMINPITDLRPSADELYNHINEMLLSSSKQHHNNNNNNNNNFNNQNYFNNNNNNNNSNEEIERLKLLIQQQSQLLNEAQSKIKEQQKIIDEQDDMIKQKFCYTNQFHKVEGDLKNMAL</sequence>
<feature type="coiled-coil region" evidence="9">
    <location>
        <begin position="658"/>
        <end position="685"/>
    </location>
</feature>
<dbReference type="AlphaFoldDB" id="D3BV64"/>
<dbReference type="PROSITE" id="PS50011">
    <property type="entry name" value="PROTEIN_KINASE_DOM"/>
    <property type="match status" value="1"/>
</dbReference>
<evidence type="ECO:0000256" key="5">
    <source>
        <dbReference type="ARBA" id="ARBA00037982"/>
    </source>
</evidence>
<dbReference type="InterPro" id="IPR050339">
    <property type="entry name" value="CC_SR_Kinase"/>
</dbReference>
<dbReference type="GeneID" id="31367003"/>
<proteinExistence type="inferred from homology"/>
<dbReference type="STRING" id="670386.D3BV64"/>
<dbReference type="GO" id="GO:0004713">
    <property type="term" value="F:protein tyrosine kinase activity"/>
    <property type="evidence" value="ECO:0007669"/>
    <property type="project" value="TreeGrafter"/>
</dbReference>
<comment type="similarity">
    <text evidence="5">Belongs to the protein kinase superfamily. Ser/Thr protein kinase family. GCN2 subfamily.</text>
</comment>
<feature type="compositionally biased region" description="Low complexity" evidence="10">
    <location>
        <begin position="157"/>
        <end position="177"/>
    </location>
</feature>
<feature type="region of interest" description="Disordered" evidence="10">
    <location>
        <begin position="805"/>
        <end position="832"/>
    </location>
</feature>
<feature type="compositionally biased region" description="Low complexity" evidence="10">
    <location>
        <begin position="809"/>
        <end position="832"/>
    </location>
</feature>
<evidence type="ECO:0000256" key="6">
    <source>
        <dbReference type="ARBA" id="ARBA00047899"/>
    </source>
</evidence>
<feature type="compositionally biased region" description="Low complexity" evidence="10">
    <location>
        <begin position="277"/>
        <end position="298"/>
    </location>
</feature>
<dbReference type="GO" id="GO:0005737">
    <property type="term" value="C:cytoplasm"/>
    <property type="evidence" value="ECO:0007669"/>
    <property type="project" value="TreeGrafter"/>
</dbReference>
<dbReference type="PROSITE" id="PS00107">
    <property type="entry name" value="PROTEIN_KINASE_ATP"/>
    <property type="match status" value="1"/>
</dbReference>
<dbReference type="SUPFAM" id="SSF56112">
    <property type="entry name" value="Protein kinase-like (PK-like)"/>
    <property type="match status" value="1"/>
</dbReference>
<evidence type="ECO:0000313" key="13">
    <source>
        <dbReference type="Proteomes" id="UP000001396"/>
    </source>
</evidence>
<dbReference type="InterPro" id="IPR011009">
    <property type="entry name" value="Kinase-like_dom_sf"/>
</dbReference>
<keyword evidence="4 8" id="KW-0067">ATP-binding</keyword>
<dbReference type="SMART" id="SM00220">
    <property type="entry name" value="S_TKc"/>
    <property type="match status" value="1"/>
</dbReference>
<dbReference type="InterPro" id="IPR000719">
    <property type="entry name" value="Prot_kinase_dom"/>
</dbReference>
<evidence type="ECO:0000256" key="8">
    <source>
        <dbReference type="PROSITE-ProRule" id="PRU10141"/>
    </source>
</evidence>
<evidence type="ECO:0000256" key="7">
    <source>
        <dbReference type="ARBA" id="ARBA00048679"/>
    </source>
</evidence>
<dbReference type="InterPro" id="IPR008271">
    <property type="entry name" value="Ser/Thr_kinase_AS"/>
</dbReference>
<comment type="catalytic activity">
    <reaction evidence="7">
        <text>L-seryl-[protein] + ATP = O-phospho-L-seryl-[protein] + ADP + H(+)</text>
        <dbReference type="Rhea" id="RHEA:17989"/>
        <dbReference type="Rhea" id="RHEA-COMP:9863"/>
        <dbReference type="Rhea" id="RHEA-COMP:11604"/>
        <dbReference type="ChEBI" id="CHEBI:15378"/>
        <dbReference type="ChEBI" id="CHEBI:29999"/>
        <dbReference type="ChEBI" id="CHEBI:30616"/>
        <dbReference type="ChEBI" id="CHEBI:83421"/>
        <dbReference type="ChEBI" id="CHEBI:456216"/>
        <dbReference type="EC" id="2.7.11.1"/>
    </reaction>
</comment>
<feature type="region of interest" description="Disordered" evidence="10">
    <location>
        <begin position="332"/>
        <end position="402"/>
    </location>
</feature>
<dbReference type="GO" id="GO:0005524">
    <property type="term" value="F:ATP binding"/>
    <property type="evidence" value="ECO:0007669"/>
    <property type="project" value="UniProtKB-UniRule"/>
</dbReference>
<dbReference type="Pfam" id="PF00069">
    <property type="entry name" value="Pkinase"/>
    <property type="match status" value="1"/>
</dbReference>
<feature type="compositionally biased region" description="Low complexity" evidence="10">
    <location>
        <begin position="451"/>
        <end position="470"/>
    </location>
</feature>
<accession>D3BV64</accession>
<evidence type="ECO:0000256" key="3">
    <source>
        <dbReference type="ARBA" id="ARBA00022777"/>
    </source>
</evidence>
<dbReference type="Proteomes" id="UP000001396">
    <property type="component" value="Unassembled WGS sequence"/>
</dbReference>
<dbReference type="EMBL" id="ADBJ01000061">
    <property type="protein sequence ID" value="EFA74706.1"/>
    <property type="molecule type" value="Genomic_DNA"/>
</dbReference>
<feature type="compositionally biased region" description="Low complexity" evidence="10">
    <location>
        <begin position="193"/>
        <end position="225"/>
    </location>
</feature>
<evidence type="ECO:0000256" key="2">
    <source>
        <dbReference type="ARBA" id="ARBA00022741"/>
    </source>
</evidence>
<feature type="region of interest" description="Disordered" evidence="10">
    <location>
        <begin position="70"/>
        <end position="119"/>
    </location>
</feature>
<feature type="compositionally biased region" description="Polar residues" evidence="10">
    <location>
        <begin position="260"/>
        <end position="276"/>
    </location>
</feature>
<keyword evidence="13" id="KW-1185">Reference proteome</keyword>
<evidence type="ECO:0000259" key="11">
    <source>
        <dbReference type="PROSITE" id="PS50011"/>
    </source>
</evidence>
<dbReference type="OMA" id="YELARCK"/>
<keyword evidence="3" id="KW-0418">Kinase</keyword>
<name>D3BV64_HETP5</name>
<dbReference type="PROSITE" id="PS00108">
    <property type="entry name" value="PROTEIN_KINASE_ST"/>
    <property type="match status" value="1"/>
</dbReference>
<dbReference type="InParanoid" id="D3BV64"/>